<evidence type="ECO:0000313" key="8">
    <source>
        <dbReference type="Proteomes" id="UP001595962"/>
    </source>
</evidence>
<dbReference type="Proteomes" id="UP001595962">
    <property type="component" value="Unassembled WGS sequence"/>
</dbReference>
<evidence type="ECO:0000259" key="6">
    <source>
        <dbReference type="Pfam" id="PF08281"/>
    </source>
</evidence>
<comment type="caution">
    <text evidence="7">The sequence shown here is derived from an EMBL/GenBank/DDBJ whole genome shotgun (WGS) entry which is preliminary data.</text>
</comment>
<gene>
    <name evidence="7" type="ORF">ACFO3I_06755</name>
</gene>
<proteinExistence type="inferred from homology"/>
<evidence type="ECO:0000256" key="1">
    <source>
        <dbReference type="ARBA" id="ARBA00010641"/>
    </source>
</evidence>
<keyword evidence="3" id="KW-0731">Sigma factor</keyword>
<dbReference type="InterPro" id="IPR039425">
    <property type="entry name" value="RNA_pol_sigma-70-like"/>
</dbReference>
<dbReference type="InterPro" id="IPR013324">
    <property type="entry name" value="RNA_pol_sigma_r3/r4-like"/>
</dbReference>
<dbReference type="Gene3D" id="1.10.10.10">
    <property type="entry name" value="Winged helix-like DNA-binding domain superfamily/Winged helix DNA-binding domain"/>
    <property type="match status" value="1"/>
</dbReference>
<dbReference type="InterPro" id="IPR013249">
    <property type="entry name" value="RNA_pol_sigma70_r4_t2"/>
</dbReference>
<keyword evidence="2" id="KW-0805">Transcription regulation</keyword>
<dbReference type="Gene3D" id="1.10.1740.10">
    <property type="match status" value="1"/>
</dbReference>
<protein>
    <submittedName>
        <fullName evidence="7">RNA polymerase sigma factor</fullName>
    </submittedName>
</protein>
<dbReference type="PANTHER" id="PTHR43133:SF46">
    <property type="entry name" value="RNA POLYMERASE SIGMA-70 FACTOR ECF SUBFAMILY"/>
    <property type="match status" value="1"/>
</dbReference>
<keyword evidence="8" id="KW-1185">Reference proteome</keyword>
<dbReference type="EMBL" id="JBHSGB010000006">
    <property type="protein sequence ID" value="MFC4654720.1"/>
    <property type="molecule type" value="Genomic_DNA"/>
</dbReference>
<name>A0ABV9JKF8_9GAMM</name>
<sequence length="178" mass="20435">MTKADLDPEQDWIHAAKAGDRQAFYLLYQKYHRRVYAVALRLLQDKAKAEDACQEVFVKVWQQLSWFRGDSSFATWLHSISTRTAVDLWRKDRESRRSTDEMPEIAIEAPADTSDLDALIQRLPDQARAVFVLFALEGFQHNEIAALLGIAEGSSKSQYHRARQLLRGWLDENRTAAG</sequence>
<dbReference type="SUPFAM" id="SSF88946">
    <property type="entry name" value="Sigma2 domain of RNA polymerase sigma factors"/>
    <property type="match status" value="1"/>
</dbReference>
<reference evidence="8" key="1">
    <citation type="journal article" date="2019" name="Int. J. Syst. Evol. Microbiol.">
        <title>The Global Catalogue of Microorganisms (GCM) 10K type strain sequencing project: providing services to taxonomists for standard genome sequencing and annotation.</title>
        <authorList>
            <consortium name="The Broad Institute Genomics Platform"/>
            <consortium name="The Broad Institute Genome Sequencing Center for Infectious Disease"/>
            <person name="Wu L."/>
            <person name="Ma J."/>
        </authorList>
    </citation>
    <scope>NUCLEOTIDE SEQUENCE [LARGE SCALE GENOMIC DNA]</scope>
    <source>
        <strain evidence="8">DT28</strain>
    </source>
</reference>
<evidence type="ECO:0000256" key="2">
    <source>
        <dbReference type="ARBA" id="ARBA00023015"/>
    </source>
</evidence>
<accession>A0ABV9JKF8</accession>
<dbReference type="InterPro" id="IPR036388">
    <property type="entry name" value="WH-like_DNA-bd_sf"/>
</dbReference>
<evidence type="ECO:0000259" key="5">
    <source>
        <dbReference type="Pfam" id="PF04542"/>
    </source>
</evidence>
<organism evidence="7 8">
    <name type="scientific">Rheinheimera marina</name>
    <dbReference type="NCBI Taxonomy" id="1774958"/>
    <lineage>
        <taxon>Bacteria</taxon>
        <taxon>Pseudomonadati</taxon>
        <taxon>Pseudomonadota</taxon>
        <taxon>Gammaproteobacteria</taxon>
        <taxon>Chromatiales</taxon>
        <taxon>Chromatiaceae</taxon>
        <taxon>Rheinheimera</taxon>
    </lineage>
</organism>
<evidence type="ECO:0000313" key="7">
    <source>
        <dbReference type="EMBL" id="MFC4654720.1"/>
    </source>
</evidence>
<keyword evidence="4" id="KW-0804">Transcription</keyword>
<dbReference type="PANTHER" id="PTHR43133">
    <property type="entry name" value="RNA POLYMERASE ECF-TYPE SIGMA FACTO"/>
    <property type="match status" value="1"/>
</dbReference>
<dbReference type="NCBIfam" id="TIGR02937">
    <property type="entry name" value="sigma70-ECF"/>
    <property type="match status" value="1"/>
</dbReference>
<evidence type="ECO:0000256" key="4">
    <source>
        <dbReference type="ARBA" id="ARBA00023163"/>
    </source>
</evidence>
<dbReference type="InterPro" id="IPR013325">
    <property type="entry name" value="RNA_pol_sigma_r2"/>
</dbReference>
<dbReference type="InterPro" id="IPR014284">
    <property type="entry name" value="RNA_pol_sigma-70_dom"/>
</dbReference>
<dbReference type="SUPFAM" id="SSF88659">
    <property type="entry name" value="Sigma3 and sigma4 domains of RNA polymerase sigma factors"/>
    <property type="match status" value="1"/>
</dbReference>
<feature type="domain" description="RNA polymerase sigma-70 region 2" evidence="5">
    <location>
        <begin position="27"/>
        <end position="93"/>
    </location>
</feature>
<feature type="domain" description="RNA polymerase sigma factor 70 region 4 type 2" evidence="6">
    <location>
        <begin position="115"/>
        <end position="166"/>
    </location>
</feature>
<evidence type="ECO:0000256" key="3">
    <source>
        <dbReference type="ARBA" id="ARBA00023082"/>
    </source>
</evidence>
<comment type="similarity">
    <text evidence="1">Belongs to the sigma-70 factor family. ECF subfamily.</text>
</comment>
<dbReference type="RefSeq" id="WP_377332786.1">
    <property type="nucleotide sequence ID" value="NZ_JBHSGB010000006.1"/>
</dbReference>
<dbReference type="InterPro" id="IPR007627">
    <property type="entry name" value="RNA_pol_sigma70_r2"/>
</dbReference>
<dbReference type="Pfam" id="PF08281">
    <property type="entry name" value="Sigma70_r4_2"/>
    <property type="match status" value="1"/>
</dbReference>
<dbReference type="Pfam" id="PF04542">
    <property type="entry name" value="Sigma70_r2"/>
    <property type="match status" value="1"/>
</dbReference>